<evidence type="ECO:0000256" key="2">
    <source>
        <dbReference type="ARBA" id="ARBA00007069"/>
    </source>
</evidence>
<reference evidence="10 11" key="1">
    <citation type="submission" date="2023-11" db="EMBL/GenBank/DDBJ databases">
        <authorList>
            <person name="Bao R."/>
        </authorList>
    </citation>
    <scope>NUCLEOTIDE SEQUENCE [LARGE SCALE GENOMIC DNA]</scope>
    <source>
        <strain evidence="10 11">PJ23</strain>
    </source>
</reference>
<protein>
    <submittedName>
        <fullName evidence="10">ABC transporter permease</fullName>
    </submittedName>
</protein>
<dbReference type="Pfam" id="PF00528">
    <property type="entry name" value="BPD_transp_1"/>
    <property type="match status" value="1"/>
</dbReference>
<comment type="similarity">
    <text evidence="2">Belongs to the binding-protein-dependent transport system permease family. CysTW subfamily.</text>
</comment>
<comment type="subcellular location">
    <subcellularLocation>
        <location evidence="1 8">Cell membrane</location>
        <topology evidence="1 8">Multi-pass membrane protein</topology>
    </subcellularLocation>
</comment>
<dbReference type="EMBL" id="JAXAFJ010000004">
    <property type="protein sequence ID" value="MDX6806255.1"/>
    <property type="molecule type" value="Genomic_DNA"/>
</dbReference>
<evidence type="ECO:0000256" key="6">
    <source>
        <dbReference type="ARBA" id="ARBA00022989"/>
    </source>
</evidence>
<gene>
    <name evidence="10" type="ORF">SCD90_09270</name>
</gene>
<feature type="transmembrane region" description="Helical" evidence="8">
    <location>
        <begin position="66"/>
        <end position="86"/>
    </location>
</feature>
<dbReference type="PANTHER" id="PTHR42929">
    <property type="entry name" value="INNER MEMBRANE ABC TRANSPORTER PERMEASE PROTEIN YDCU-RELATED-RELATED"/>
    <property type="match status" value="1"/>
</dbReference>
<evidence type="ECO:0000256" key="3">
    <source>
        <dbReference type="ARBA" id="ARBA00022448"/>
    </source>
</evidence>
<dbReference type="SUPFAM" id="SSF161098">
    <property type="entry name" value="MetI-like"/>
    <property type="match status" value="1"/>
</dbReference>
<evidence type="ECO:0000256" key="1">
    <source>
        <dbReference type="ARBA" id="ARBA00004651"/>
    </source>
</evidence>
<keyword evidence="6 8" id="KW-1133">Transmembrane helix</keyword>
<feature type="transmembrane region" description="Helical" evidence="8">
    <location>
        <begin position="247"/>
        <end position="271"/>
    </location>
</feature>
<evidence type="ECO:0000256" key="8">
    <source>
        <dbReference type="RuleBase" id="RU363032"/>
    </source>
</evidence>
<dbReference type="PANTHER" id="PTHR42929:SF5">
    <property type="entry name" value="ABC TRANSPORTER PERMEASE PROTEIN"/>
    <property type="match status" value="1"/>
</dbReference>
<dbReference type="PROSITE" id="PS50928">
    <property type="entry name" value="ABC_TM1"/>
    <property type="match status" value="1"/>
</dbReference>
<evidence type="ECO:0000313" key="11">
    <source>
        <dbReference type="Proteomes" id="UP001274321"/>
    </source>
</evidence>
<dbReference type="CDD" id="cd06261">
    <property type="entry name" value="TM_PBP2"/>
    <property type="match status" value="1"/>
</dbReference>
<name>A0ABU4RN46_9HYPH</name>
<feature type="transmembrane region" description="Helical" evidence="8">
    <location>
        <begin position="7"/>
        <end position="33"/>
    </location>
</feature>
<keyword evidence="11" id="KW-1185">Reference proteome</keyword>
<keyword evidence="5 8" id="KW-0812">Transmembrane</keyword>
<sequence length="277" mass="29971">MTPSRTALLGLIGLPLAFFAAFFLIPLIVVFVASVTTTEGAGTLANYSRILFDAYHWEVTLVTFRLGVLTTAICLAIGYPLAWYLVRVVRWRAWRRICVILLVVPLFTSNIVRSFGWMVLLGRTGLVNDTLRDVGLIDRPIRFLGTETGILIGLVYILLPFIVLTIGNALAKVDRTVEQASADLGASPASTFWNVTFPLSIPGVVSGGIMVFALSVSAYVTPALLSGGRVTVLPMLVFQQYSSVFDFHYGGALAITLLVFTLVLIAAASLVSRLGAR</sequence>
<evidence type="ECO:0000256" key="7">
    <source>
        <dbReference type="ARBA" id="ARBA00023136"/>
    </source>
</evidence>
<feature type="transmembrane region" description="Helical" evidence="8">
    <location>
        <begin position="98"/>
        <end position="120"/>
    </location>
</feature>
<feature type="transmembrane region" description="Helical" evidence="8">
    <location>
        <begin position="192"/>
        <end position="220"/>
    </location>
</feature>
<dbReference type="InterPro" id="IPR000515">
    <property type="entry name" value="MetI-like"/>
</dbReference>
<dbReference type="Gene3D" id="1.10.3720.10">
    <property type="entry name" value="MetI-like"/>
    <property type="match status" value="1"/>
</dbReference>
<organism evidence="10 11">
    <name type="scientific">Terrihabitans rhizophilus</name>
    <dbReference type="NCBI Taxonomy" id="3092662"/>
    <lineage>
        <taxon>Bacteria</taxon>
        <taxon>Pseudomonadati</taxon>
        <taxon>Pseudomonadota</taxon>
        <taxon>Alphaproteobacteria</taxon>
        <taxon>Hyphomicrobiales</taxon>
        <taxon>Terrihabitans</taxon>
    </lineage>
</organism>
<comment type="caution">
    <text evidence="10">The sequence shown here is derived from an EMBL/GenBank/DDBJ whole genome shotgun (WGS) entry which is preliminary data.</text>
</comment>
<evidence type="ECO:0000313" key="10">
    <source>
        <dbReference type="EMBL" id="MDX6806255.1"/>
    </source>
</evidence>
<keyword evidence="7 8" id="KW-0472">Membrane</keyword>
<dbReference type="InterPro" id="IPR035906">
    <property type="entry name" value="MetI-like_sf"/>
</dbReference>
<proteinExistence type="inferred from homology"/>
<evidence type="ECO:0000259" key="9">
    <source>
        <dbReference type="PROSITE" id="PS50928"/>
    </source>
</evidence>
<dbReference type="Proteomes" id="UP001274321">
    <property type="component" value="Unassembled WGS sequence"/>
</dbReference>
<feature type="transmembrane region" description="Helical" evidence="8">
    <location>
        <begin position="150"/>
        <end position="171"/>
    </location>
</feature>
<keyword evidence="3 8" id="KW-0813">Transport</keyword>
<evidence type="ECO:0000256" key="4">
    <source>
        <dbReference type="ARBA" id="ARBA00022475"/>
    </source>
</evidence>
<keyword evidence="4" id="KW-1003">Cell membrane</keyword>
<feature type="domain" description="ABC transmembrane type-1" evidence="9">
    <location>
        <begin position="60"/>
        <end position="270"/>
    </location>
</feature>
<accession>A0ABU4RN46</accession>
<dbReference type="RefSeq" id="WP_319844370.1">
    <property type="nucleotide sequence ID" value="NZ_JAXAFJ010000004.1"/>
</dbReference>
<evidence type="ECO:0000256" key="5">
    <source>
        <dbReference type="ARBA" id="ARBA00022692"/>
    </source>
</evidence>